<dbReference type="PROSITE" id="PS50821">
    <property type="entry name" value="PAZ"/>
    <property type="match status" value="1"/>
</dbReference>
<feature type="compositionally biased region" description="Low complexity" evidence="10">
    <location>
        <begin position="19"/>
        <end position="32"/>
    </location>
</feature>
<dbReference type="Pfam" id="PF02171">
    <property type="entry name" value="Piwi"/>
    <property type="match status" value="1"/>
</dbReference>
<evidence type="ECO:0000259" key="12">
    <source>
        <dbReference type="PROSITE" id="PS50822"/>
    </source>
</evidence>
<dbReference type="Pfam" id="PF02170">
    <property type="entry name" value="PAZ"/>
    <property type="match status" value="1"/>
</dbReference>
<sequence length="873" mass="100085">MMPGRGRARARGRGRGEEAAAPPAHAQGDAGASSAMAQPPPLASQLGVESASDLIGRGRQKATMPSSRKPVTDVSLVSAGMEGLMVVDRGGRRRGQMQAMDVGLMTRQTMEHVRQSKTGLSGQPVKLLTNYFKLMSRKMWMVYQYHVTFSPELESKRLRIALLHEHNELLGETRAFDGCILYLPKKLEKVSEVWSKTRQEQKIKITITLTNELPPSSPTAIVLFNIIFRKVLKMVNMQQIGRNYYNPDDAFTIPQHRLHVWPGFVTSIMCYESDVMLCADVSHKILRNESVLDFMYTLFEQIEERHFHDACQKELVGQVILTRYNNRTYRIDDISWNRNPSMTFLKSDGTEVTYYEYYTKHYSLEVKDMQQPLLISRSKRKDSVGKTVEIELHLLPEISYLTGLSDKMRSDFHLMKDLGLQTQVGPDKRAMTTQKFIEKLQSNPETCNEFAKWGLSFDRQLLSLTGRVVPCEKLYQKDQSYQYNQRQADWSRESRNMKLMTPISLEEWMLLFTHNNSNEARAIVDNLMQVGPPMGMHINKPEMFEVLDRAQSFVQTLQQNLNHHTQMVMCVLPTIHKGKYDSIKQFLCVERPFPSQCVLARTLSKPQMIRSVATKIALQMNCKLGGELWSVEIPIKQLMVVGVDSYHDSITRGQSVCGFVASLNQTLTRWYSRCIFQHAAQEMIDGLKVCMQSAVKRWQQINRTLPMRIVVYRDGVGDGQLSMVVNHEVPQLLDCLKSLGTDYTPKVTVVVVKKRGIARFFEFGRSGLQNPSPGTVIDTEATRHEWYDFYLVSQSVRQGTVTPTHYNVVYDTSNMKPDHMQRLAYKMCHLYYNWPGVIRVPAPCHYAHKLAFLVGQSIHKEPSLDLSDRLYYL</sequence>
<dbReference type="PROSITE" id="PS50822">
    <property type="entry name" value="PIWI"/>
    <property type="match status" value="1"/>
</dbReference>
<evidence type="ECO:0000313" key="13">
    <source>
        <dbReference type="Proteomes" id="UP001318040"/>
    </source>
</evidence>
<organism evidence="13 14">
    <name type="scientific">Petromyzon marinus</name>
    <name type="common">Sea lamprey</name>
    <dbReference type="NCBI Taxonomy" id="7757"/>
    <lineage>
        <taxon>Eukaryota</taxon>
        <taxon>Metazoa</taxon>
        <taxon>Chordata</taxon>
        <taxon>Craniata</taxon>
        <taxon>Vertebrata</taxon>
        <taxon>Cyclostomata</taxon>
        <taxon>Hyperoartia</taxon>
        <taxon>Petromyzontiformes</taxon>
        <taxon>Petromyzontidae</taxon>
        <taxon>Petromyzon</taxon>
    </lineage>
</organism>
<feature type="compositionally biased region" description="Basic residues" evidence="10">
    <location>
        <begin position="1"/>
        <end position="13"/>
    </location>
</feature>
<dbReference type="CTD" id="9271"/>
<dbReference type="SMART" id="SM00950">
    <property type="entry name" value="Piwi"/>
    <property type="match status" value="1"/>
</dbReference>
<dbReference type="PANTHER" id="PTHR22891">
    <property type="entry name" value="EUKARYOTIC TRANSLATION INITIATION FACTOR 2C"/>
    <property type="match status" value="1"/>
</dbReference>
<dbReference type="Gene3D" id="3.40.50.2300">
    <property type="match status" value="1"/>
</dbReference>
<dbReference type="Pfam" id="PF23278">
    <property type="entry name" value="Piwi_N"/>
    <property type="match status" value="1"/>
</dbReference>
<dbReference type="GO" id="GO:0003723">
    <property type="term" value="F:RNA binding"/>
    <property type="evidence" value="ECO:0007669"/>
    <property type="project" value="UniProtKB-KW"/>
</dbReference>
<dbReference type="GO" id="GO:0030154">
    <property type="term" value="P:cell differentiation"/>
    <property type="evidence" value="ECO:0007669"/>
    <property type="project" value="UniProtKB-KW"/>
</dbReference>
<dbReference type="FunFam" id="3.30.420.10:FF:000014">
    <property type="entry name" value="Piwi-like RNA-mediated gene silencing 1"/>
    <property type="match status" value="1"/>
</dbReference>
<reference evidence="14" key="1">
    <citation type="submission" date="2025-08" db="UniProtKB">
        <authorList>
            <consortium name="RefSeq"/>
        </authorList>
    </citation>
    <scope>IDENTIFICATION</scope>
    <source>
        <tissue evidence="14">Sperm</tissue>
    </source>
</reference>
<dbReference type="KEGG" id="pmrn:116942598"/>
<proteinExistence type="inferred from homology"/>
<dbReference type="SMART" id="SM00949">
    <property type="entry name" value="PAZ"/>
    <property type="match status" value="1"/>
</dbReference>
<dbReference type="GO" id="GO:0005737">
    <property type="term" value="C:cytoplasm"/>
    <property type="evidence" value="ECO:0007669"/>
    <property type="project" value="UniProtKB-SubCell"/>
</dbReference>
<keyword evidence="6" id="KW-0694">RNA-binding</keyword>
<feature type="domain" description="Piwi" evidence="12">
    <location>
        <begin position="567"/>
        <end position="859"/>
    </location>
</feature>
<dbReference type="Proteomes" id="UP001318040">
    <property type="component" value="Chromosome 15"/>
</dbReference>
<dbReference type="InterPro" id="IPR003100">
    <property type="entry name" value="PAZ_dom"/>
</dbReference>
<comment type="similarity">
    <text evidence="9">Belongs to the argonaute family. Piwi subfamily.</text>
</comment>
<feature type="domain" description="PAZ" evidence="11">
    <location>
        <begin position="290"/>
        <end position="403"/>
    </location>
</feature>
<dbReference type="SUPFAM" id="SSF101690">
    <property type="entry name" value="PAZ domain"/>
    <property type="match status" value="1"/>
</dbReference>
<keyword evidence="13" id="KW-1185">Reference proteome</keyword>
<evidence type="ECO:0000259" key="11">
    <source>
        <dbReference type="PROSITE" id="PS50821"/>
    </source>
</evidence>
<dbReference type="InterPro" id="IPR003165">
    <property type="entry name" value="Piwi"/>
</dbReference>
<name>A0AAJ7T3L7_PETMA</name>
<gene>
    <name evidence="14" type="primary">PIWIL1</name>
</gene>
<evidence type="ECO:0000256" key="3">
    <source>
        <dbReference type="ARBA" id="ARBA00022490"/>
    </source>
</evidence>
<feature type="region of interest" description="Disordered" evidence="10">
    <location>
        <begin position="1"/>
        <end position="48"/>
    </location>
</feature>
<evidence type="ECO:0000256" key="7">
    <source>
        <dbReference type="ARBA" id="ARBA00023158"/>
    </source>
</evidence>
<evidence type="ECO:0000256" key="1">
    <source>
        <dbReference type="ARBA" id="ARBA00004496"/>
    </source>
</evidence>
<evidence type="ECO:0000256" key="9">
    <source>
        <dbReference type="ARBA" id="ARBA00038291"/>
    </source>
</evidence>
<keyword evidence="3" id="KW-0963">Cytoplasm</keyword>
<comment type="subcellular location">
    <subcellularLocation>
        <location evidence="1">Cytoplasm</location>
    </subcellularLocation>
</comment>
<dbReference type="GeneID" id="116942598"/>
<dbReference type="Pfam" id="PF08699">
    <property type="entry name" value="ArgoL1"/>
    <property type="match status" value="1"/>
</dbReference>
<protein>
    <submittedName>
        <fullName evidence="14">Piwi-like protein 1</fullName>
    </submittedName>
</protein>
<evidence type="ECO:0000256" key="2">
    <source>
        <dbReference type="ARBA" id="ARBA00022473"/>
    </source>
</evidence>
<dbReference type="InterPro" id="IPR036085">
    <property type="entry name" value="PAZ_dom_sf"/>
</dbReference>
<evidence type="ECO:0000256" key="10">
    <source>
        <dbReference type="SAM" id="MobiDB-lite"/>
    </source>
</evidence>
<dbReference type="CDD" id="cd02845">
    <property type="entry name" value="PAZ_piwi_like"/>
    <property type="match status" value="1"/>
</dbReference>
<dbReference type="CDD" id="cd04658">
    <property type="entry name" value="Piwi_piwi-like_Euk"/>
    <property type="match status" value="1"/>
</dbReference>
<evidence type="ECO:0000256" key="4">
    <source>
        <dbReference type="ARBA" id="ARBA00022782"/>
    </source>
</evidence>
<evidence type="ECO:0000256" key="5">
    <source>
        <dbReference type="ARBA" id="ARBA00022845"/>
    </source>
</evidence>
<dbReference type="Gene3D" id="2.170.260.10">
    <property type="entry name" value="paz domain"/>
    <property type="match status" value="1"/>
</dbReference>
<dbReference type="InterPro" id="IPR012337">
    <property type="entry name" value="RNaseH-like_sf"/>
</dbReference>
<dbReference type="FunFam" id="2.170.260.10:FF:000003">
    <property type="entry name" value="Piwi-like RNA-mediated gene silencing 2"/>
    <property type="match status" value="1"/>
</dbReference>
<evidence type="ECO:0000313" key="14">
    <source>
        <dbReference type="RefSeq" id="XP_032810595.1"/>
    </source>
</evidence>
<dbReference type="GO" id="GO:0006417">
    <property type="term" value="P:regulation of translation"/>
    <property type="evidence" value="ECO:0007669"/>
    <property type="project" value="UniProtKB-KW"/>
</dbReference>
<dbReference type="InterPro" id="IPR036397">
    <property type="entry name" value="RNaseH_sf"/>
</dbReference>
<dbReference type="RefSeq" id="XP_032810595.1">
    <property type="nucleotide sequence ID" value="XM_032954704.1"/>
</dbReference>
<accession>A0AAJ7T3L7</accession>
<keyword evidence="8" id="KW-0469">Meiosis</keyword>
<keyword evidence="4" id="KW-0221">Differentiation</keyword>
<keyword evidence="2" id="KW-0217">Developmental protein</keyword>
<dbReference type="GO" id="GO:0051321">
    <property type="term" value="P:meiotic cell cycle"/>
    <property type="evidence" value="ECO:0007669"/>
    <property type="project" value="UniProtKB-KW"/>
</dbReference>
<dbReference type="SUPFAM" id="SSF53098">
    <property type="entry name" value="Ribonuclease H-like"/>
    <property type="match status" value="1"/>
</dbReference>
<dbReference type="Gene3D" id="3.30.420.10">
    <property type="entry name" value="Ribonuclease H-like superfamily/Ribonuclease H"/>
    <property type="match status" value="1"/>
</dbReference>
<keyword evidence="7" id="KW-0943">RNA-mediated gene silencing</keyword>
<evidence type="ECO:0000256" key="6">
    <source>
        <dbReference type="ARBA" id="ARBA00022884"/>
    </source>
</evidence>
<dbReference type="GO" id="GO:0031047">
    <property type="term" value="P:regulatory ncRNA-mediated gene silencing"/>
    <property type="evidence" value="ECO:0007669"/>
    <property type="project" value="UniProtKB-KW"/>
</dbReference>
<keyword evidence="5" id="KW-0810">Translation regulation</keyword>
<evidence type="ECO:0000256" key="8">
    <source>
        <dbReference type="ARBA" id="ARBA00023254"/>
    </source>
</evidence>
<dbReference type="AlphaFoldDB" id="A0AAJ7T3L7"/>
<dbReference type="InterPro" id="IPR014811">
    <property type="entry name" value="ArgoL1"/>
</dbReference>